<accession>A0A1B8PVP9</accession>
<dbReference type="RefSeq" id="WP_062499776.1">
    <property type="nucleotide sequence ID" value="NZ_JARDJM010000061.1"/>
</dbReference>
<gene>
    <name evidence="1" type="ORF">A9309_10965</name>
    <name evidence="2" type="ORF">B5J94_06065</name>
    <name evidence="3" type="ORF">NCTC7911_02883</name>
</gene>
<keyword evidence="6" id="KW-1185">Reference proteome</keyword>
<dbReference type="Proteomes" id="UP000191025">
    <property type="component" value="Unassembled WGS sequence"/>
</dbReference>
<organism evidence="1 4">
    <name type="scientific">Moraxella lacunata</name>
    <dbReference type="NCBI Taxonomy" id="477"/>
    <lineage>
        <taxon>Bacteria</taxon>
        <taxon>Pseudomonadati</taxon>
        <taxon>Pseudomonadota</taxon>
        <taxon>Gammaproteobacteria</taxon>
        <taxon>Moraxellales</taxon>
        <taxon>Moraxellaceae</taxon>
        <taxon>Moraxella</taxon>
    </lineage>
</organism>
<reference evidence="3 6" key="4">
    <citation type="submission" date="2018-06" db="EMBL/GenBank/DDBJ databases">
        <authorList>
            <consortium name="Pathogen Informatics"/>
            <person name="Doyle S."/>
        </authorList>
    </citation>
    <scope>NUCLEOTIDE SEQUENCE [LARGE SCALE GENOMIC DNA]</scope>
    <source>
        <strain evidence="3 6">NCTC7911</strain>
    </source>
</reference>
<proteinExistence type="predicted"/>
<evidence type="ECO:0000313" key="4">
    <source>
        <dbReference type="Proteomes" id="UP000092607"/>
    </source>
</evidence>
<dbReference type="Proteomes" id="UP000254107">
    <property type="component" value="Unassembled WGS sequence"/>
</dbReference>
<evidence type="ECO:0000313" key="3">
    <source>
        <dbReference type="EMBL" id="STZ01454.1"/>
    </source>
</evidence>
<dbReference type="GeneID" id="302271364"/>
<reference evidence="1 4" key="1">
    <citation type="submission" date="2016-06" db="EMBL/GenBank/DDBJ databases">
        <title>Draft genome of Moraxella lacunata CCUG 57757A.</title>
        <authorList>
            <person name="Salva-Serra F."/>
            <person name="Engstrom-Jakobsson H."/>
            <person name="Thorell K."/>
            <person name="Gonzales-Siles L."/>
            <person name="Karlsson R."/>
            <person name="Boulund F."/>
            <person name="Engstrand L."/>
            <person name="Kristiansson E."/>
            <person name="Moore E."/>
        </authorList>
    </citation>
    <scope>NUCLEOTIDE SEQUENCE [LARGE SCALE GENOMIC DNA]</scope>
    <source>
        <strain evidence="1 4">CCUG 57757A</strain>
    </source>
</reference>
<dbReference type="EMBL" id="MXAN01000038">
    <property type="protein sequence ID" value="OPH37200.1"/>
    <property type="molecule type" value="Genomic_DNA"/>
</dbReference>
<sequence length="80" mass="8933">MRYQSTRPKRQFLAGVKCTQCKATDTTVQVQIFTPEPDEYIECVACGHTARRPTADDLPQIQATIEGAMTESVGVVRFIK</sequence>
<dbReference type="InterPro" id="IPR012658">
    <property type="entry name" value="YheV"/>
</dbReference>
<evidence type="ECO:0000313" key="1">
    <source>
        <dbReference type="EMBL" id="OBX59728.1"/>
    </source>
</evidence>
<dbReference type="AlphaFoldDB" id="A0A1B8PVP9"/>
<dbReference type="Proteomes" id="UP000092607">
    <property type="component" value="Unassembled WGS sequence"/>
</dbReference>
<dbReference type="OrthoDB" id="5881059at2"/>
<name>A0A1B8PVP9_MORLA</name>
<evidence type="ECO:0000313" key="6">
    <source>
        <dbReference type="Proteomes" id="UP000254107"/>
    </source>
</evidence>
<evidence type="ECO:0000313" key="5">
    <source>
        <dbReference type="Proteomes" id="UP000191025"/>
    </source>
</evidence>
<dbReference type="EMBL" id="UGQC01000001">
    <property type="protein sequence ID" value="STZ01454.1"/>
    <property type="molecule type" value="Genomic_DNA"/>
</dbReference>
<dbReference type="Pfam" id="PF09526">
    <property type="entry name" value="DUF2387"/>
    <property type="match status" value="1"/>
</dbReference>
<reference evidence="2" key="3">
    <citation type="submission" date="2017-03" db="EMBL/GenBank/DDBJ databases">
        <authorList>
            <person name="Afonso C.L."/>
            <person name="Miller P.J."/>
            <person name="Scott M.A."/>
            <person name="Spackman E."/>
            <person name="Goraichik I."/>
            <person name="Dimitrov K.M."/>
            <person name="Suarez D.L."/>
            <person name="Swayne D.E."/>
        </authorList>
    </citation>
    <scope>NUCLEOTIDE SEQUENCE</scope>
    <source>
        <strain evidence="2">CCUG 4441</strain>
    </source>
</reference>
<reference evidence="5" key="2">
    <citation type="submission" date="2017-03" db="EMBL/GenBank/DDBJ databases">
        <title>Draft genome sequence of Moraxella equi CCUG 4950T type strain.</title>
        <authorList>
            <person name="Salva-Serra F."/>
            <person name="Engstrom-Jakobsson H."/>
            <person name="Thorell K."/>
            <person name="Jaen-Luchoro D."/>
            <person name="Gonzales-Siles L."/>
            <person name="Karlsson R."/>
            <person name="Yazdan S."/>
            <person name="Boulund F."/>
            <person name="Johnning A."/>
            <person name="Engstrand L."/>
            <person name="Kristiansson E."/>
            <person name="Moore E."/>
        </authorList>
    </citation>
    <scope>NUCLEOTIDE SEQUENCE [LARGE SCALE GENOMIC DNA]</scope>
    <source>
        <strain evidence="5">CCUG 4441</strain>
    </source>
</reference>
<protein>
    <submittedName>
        <fullName evidence="3">Probable metal-binding protein (DUF2387)</fullName>
    </submittedName>
</protein>
<evidence type="ECO:0000313" key="2">
    <source>
        <dbReference type="EMBL" id="OPH37200.1"/>
    </source>
</evidence>
<dbReference type="EMBL" id="LZMS01000102">
    <property type="protein sequence ID" value="OBX59728.1"/>
    <property type="molecule type" value="Genomic_DNA"/>
</dbReference>